<accession>A0ABW4DGA3</accession>
<feature type="transmembrane region" description="Helical" evidence="2">
    <location>
        <begin position="122"/>
        <end position="140"/>
    </location>
</feature>
<feature type="transmembrane region" description="Helical" evidence="2">
    <location>
        <begin position="7"/>
        <end position="25"/>
    </location>
</feature>
<dbReference type="Proteomes" id="UP001597340">
    <property type="component" value="Unassembled WGS sequence"/>
</dbReference>
<evidence type="ECO:0000313" key="3">
    <source>
        <dbReference type="EMBL" id="MFD1463697.1"/>
    </source>
</evidence>
<name>A0ABW4DGA3_9BACL</name>
<feature type="compositionally biased region" description="Polar residues" evidence="1">
    <location>
        <begin position="56"/>
        <end position="79"/>
    </location>
</feature>
<comment type="caution">
    <text evidence="3">The sequence shown here is derived from an EMBL/GenBank/DDBJ whole genome shotgun (WGS) entry which is preliminary data.</text>
</comment>
<evidence type="ECO:0000313" key="4">
    <source>
        <dbReference type="Proteomes" id="UP001597340"/>
    </source>
</evidence>
<evidence type="ECO:0000256" key="1">
    <source>
        <dbReference type="SAM" id="MobiDB-lite"/>
    </source>
</evidence>
<dbReference type="EMBL" id="JBHTNZ010000040">
    <property type="protein sequence ID" value="MFD1463697.1"/>
    <property type="molecule type" value="Genomic_DNA"/>
</dbReference>
<keyword evidence="2" id="KW-0812">Transmembrane</keyword>
<feature type="compositionally biased region" description="Polar residues" evidence="1">
    <location>
        <begin position="31"/>
        <end position="47"/>
    </location>
</feature>
<sequence length="148" mass="16323">MNKQRKIMLASFGVVTVLITSVFLLRQPEQNNTAPTTTEPVASQHQLPSKDDSKVITKQNEIPNDSANHSQSSQVPLKQSETHQKISGIIDTVSDSITNRIPSLWAGITNAWNWLLAFDTKHLVIFSVVVIFILGSLGGSRSKKDSKQ</sequence>
<gene>
    <name evidence="3" type="ORF">ACFQ5D_20570</name>
</gene>
<organism evidence="3 4">
    <name type="scientific">Paenibacillus farraposensis</name>
    <dbReference type="NCBI Taxonomy" id="2807095"/>
    <lineage>
        <taxon>Bacteria</taxon>
        <taxon>Bacillati</taxon>
        <taxon>Bacillota</taxon>
        <taxon>Bacilli</taxon>
        <taxon>Bacillales</taxon>
        <taxon>Paenibacillaceae</taxon>
        <taxon>Paenibacillus</taxon>
    </lineage>
</organism>
<feature type="region of interest" description="Disordered" evidence="1">
    <location>
        <begin position="31"/>
        <end position="82"/>
    </location>
</feature>
<keyword evidence="4" id="KW-1185">Reference proteome</keyword>
<keyword evidence="2" id="KW-0472">Membrane</keyword>
<evidence type="ECO:0000256" key="2">
    <source>
        <dbReference type="SAM" id="Phobius"/>
    </source>
</evidence>
<dbReference type="RefSeq" id="WP_229523839.1">
    <property type="nucleotide sequence ID" value="NZ_JAFFQR010000042.1"/>
</dbReference>
<reference evidence="4" key="1">
    <citation type="journal article" date="2019" name="Int. J. Syst. Evol. Microbiol.">
        <title>The Global Catalogue of Microorganisms (GCM) 10K type strain sequencing project: providing services to taxonomists for standard genome sequencing and annotation.</title>
        <authorList>
            <consortium name="The Broad Institute Genomics Platform"/>
            <consortium name="The Broad Institute Genome Sequencing Center for Infectious Disease"/>
            <person name="Wu L."/>
            <person name="Ma J."/>
        </authorList>
    </citation>
    <scope>NUCLEOTIDE SEQUENCE [LARGE SCALE GENOMIC DNA]</scope>
    <source>
        <strain evidence="4">CCM 9147</strain>
    </source>
</reference>
<keyword evidence="2" id="KW-1133">Transmembrane helix</keyword>
<proteinExistence type="predicted"/>
<protein>
    <submittedName>
        <fullName evidence="3">Uncharacterized protein</fullName>
    </submittedName>
</protein>